<evidence type="ECO:0000256" key="2">
    <source>
        <dbReference type="SAM" id="MobiDB-lite"/>
    </source>
</evidence>
<protein>
    <recommendedName>
        <fullName evidence="7">Roc domain-containing protein</fullName>
    </recommendedName>
</protein>
<feature type="domain" description="COR" evidence="3">
    <location>
        <begin position="648"/>
        <end position="736"/>
    </location>
</feature>
<evidence type="ECO:0000259" key="4">
    <source>
        <dbReference type="Pfam" id="PF18738"/>
    </source>
</evidence>
<dbReference type="Pfam" id="PF16095">
    <property type="entry name" value="COR-A"/>
    <property type="match status" value="1"/>
</dbReference>
<evidence type="ECO:0000256" key="1">
    <source>
        <dbReference type="ARBA" id="ARBA00022737"/>
    </source>
</evidence>
<feature type="region of interest" description="Disordered" evidence="2">
    <location>
        <begin position="383"/>
        <end position="414"/>
    </location>
</feature>
<dbReference type="Gene3D" id="3.40.50.300">
    <property type="entry name" value="P-loop containing nucleotide triphosphate hydrolases"/>
    <property type="match status" value="1"/>
</dbReference>
<evidence type="ECO:0008006" key="7">
    <source>
        <dbReference type="Google" id="ProtNLM"/>
    </source>
</evidence>
<dbReference type="Gene3D" id="1.10.10.10">
    <property type="entry name" value="Winged helix-like DNA-binding domain superfamily/Winged helix DNA-binding domain"/>
    <property type="match status" value="1"/>
</dbReference>
<gene>
    <name evidence="5" type="ORF">ACJMK2_001630</name>
</gene>
<evidence type="ECO:0000259" key="3">
    <source>
        <dbReference type="Pfam" id="PF16095"/>
    </source>
</evidence>
<dbReference type="InterPro" id="IPR011044">
    <property type="entry name" value="Quino_amine_DH_bsu"/>
</dbReference>
<dbReference type="InterPro" id="IPR039788">
    <property type="entry name" value="NOL4/NOL4L"/>
</dbReference>
<dbReference type="Pfam" id="PF18738">
    <property type="entry name" value="HEPN_DZIP3"/>
    <property type="match status" value="1"/>
</dbReference>
<feature type="domain" description="DZIP3-like HEPN" evidence="4">
    <location>
        <begin position="1030"/>
        <end position="1147"/>
    </location>
</feature>
<dbReference type="SUPFAM" id="SSF52540">
    <property type="entry name" value="P-loop containing nucleoside triphosphate hydrolases"/>
    <property type="match status" value="1"/>
</dbReference>
<dbReference type="Proteomes" id="UP001634394">
    <property type="component" value="Unassembled WGS sequence"/>
</dbReference>
<dbReference type="PANTHER" id="PTHR12449">
    <property type="entry name" value="DEATH DOMAIN-CONTAINING PROTEIN"/>
    <property type="match status" value="1"/>
</dbReference>
<feature type="region of interest" description="Disordered" evidence="2">
    <location>
        <begin position="737"/>
        <end position="756"/>
    </location>
</feature>
<dbReference type="PANTHER" id="PTHR12449:SF18">
    <property type="entry name" value="DEATH DOMAIN-CONTAINING PROTEIN"/>
    <property type="match status" value="1"/>
</dbReference>
<feature type="compositionally biased region" description="Polar residues" evidence="2">
    <location>
        <begin position="383"/>
        <end position="411"/>
    </location>
</feature>
<comment type="caution">
    <text evidence="5">The sequence shown here is derived from an EMBL/GenBank/DDBJ whole genome shotgun (WGS) entry which is preliminary data.</text>
</comment>
<sequence>MEDKLLAIDGGYESYLDVYNLHGGKLITSHRLEYYPRDVCLINQTEVAVCLGSEVVILSVTSRDGVKLVNTLQTGLLCDSLVKWRSDKLVISGQNGDMLCWGILSITDGRLDSTHDICTGWRTHMAVREDTVYISCPTRDSITDDGVYTFNLLTNKQKFLYQHRELSPGSIMADRDYVYVCDRNRIHQLTDSGQLVTIHTVSSEPESMFYDDQQGLLYTTSYASNVITVYKMESSPQPGVPVEILKMDDRSIQLFEEALKDGKETVHSIRIMVVGHMGVGKTTLVKRLLGEEVNISERHSTEGIDVYVNCCDVSLSTHEWTRRTKDSEQDYKLQRLVKVLNANYQTGGKEVDTSANQRETTDDNYLSNVVDNTTEVLYIRSQQQNIGHNTNEPSSTAVKRSLTPSQTNTMPGSELGENVAIENYKMDPLRDMLKLLQQNPNKAKQDISKHAHLTVLDFAGQYAFYTTHQMFLTRRAIYLLVSDASKEVSDLVEDDCYFDSQGIIKCRVHELVQVWMNSIHSCALPDKENLISANSHTTSYTVIPPPVILVGTHIDQIPQNHPGVVSKIVRHIHRFVSPVLAQRVYCRKHGKKYLKKLCSYLRDKPTAVHLVDEVFAIDNTVPDSKLEELKKKIVEVASQQPYWGEQIPTRWFLLEQQLMRLRDAGVKVVSYGTVENLNKEGTVRIEESEELDLFLRYLHETGTIIYFSIEVLRDNVLLDPKWMIDALKLLINAQPNMPNNPTDNNPESSSPAASAAHSDITQKWSEFKEKGILTVELVDVIWTKEKHPDLHDNKEHILRIMEQLNILARPRSFNEMGEKVEDCFLTPCMLRQESPTAIIYPEEDIRVVRTPDMSCIFTGKYLPTPIFHRLLAACVARWPVAKNKETSENLIFCGCCVFDLDLFHRLTVYIKNHVVVARVTRMVVDEVKSPDPKLCSRVRRFITLNLSRITSYLGLNLQYELQAAFQPWHADEGHDYDAPIVPEHMNHARIYVALATVCTNALREILITHVPEPHANIYKAIQANKADLTQKKQGRRGQWQNALLLSDQSQVVFPDPFGRYVASVDQFDISLLYILIRHVSTVSASVMDWGNDPIEHPFRDRCLGASVERIRLYRNQIGHSMDGKMSQHDFDDYWNKIDVVLDDIEVKLGTHRFREQLEKQRRQVISVYEAC</sequence>
<dbReference type="EMBL" id="JBJQND010000001">
    <property type="protein sequence ID" value="KAL3889283.1"/>
    <property type="molecule type" value="Genomic_DNA"/>
</dbReference>
<dbReference type="InterPro" id="IPR032171">
    <property type="entry name" value="COR-A"/>
</dbReference>
<keyword evidence="6" id="KW-1185">Reference proteome</keyword>
<dbReference type="CDD" id="cd00882">
    <property type="entry name" value="Ras_like_GTPase"/>
    <property type="match status" value="1"/>
</dbReference>
<reference evidence="5 6" key="1">
    <citation type="submission" date="2024-11" db="EMBL/GenBank/DDBJ databases">
        <title>Chromosome-level genome assembly of the freshwater bivalve Anodonta woodiana.</title>
        <authorList>
            <person name="Chen X."/>
        </authorList>
    </citation>
    <scope>NUCLEOTIDE SEQUENCE [LARGE SCALE GENOMIC DNA]</scope>
    <source>
        <strain evidence="5">MN2024</strain>
        <tissue evidence="5">Gills</tissue>
    </source>
</reference>
<dbReference type="AlphaFoldDB" id="A0ABD3XWA7"/>
<organism evidence="5 6">
    <name type="scientific">Sinanodonta woodiana</name>
    <name type="common">Chinese pond mussel</name>
    <name type="synonym">Anodonta woodiana</name>
    <dbReference type="NCBI Taxonomy" id="1069815"/>
    <lineage>
        <taxon>Eukaryota</taxon>
        <taxon>Metazoa</taxon>
        <taxon>Spiralia</taxon>
        <taxon>Lophotrochozoa</taxon>
        <taxon>Mollusca</taxon>
        <taxon>Bivalvia</taxon>
        <taxon>Autobranchia</taxon>
        <taxon>Heteroconchia</taxon>
        <taxon>Palaeoheterodonta</taxon>
        <taxon>Unionida</taxon>
        <taxon>Unionoidea</taxon>
        <taxon>Unionidae</taxon>
        <taxon>Unioninae</taxon>
        <taxon>Sinanodonta</taxon>
    </lineage>
</organism>
<dbReference type="InterPro" id="IPR041249">
    <property type="entry name" value="HEPN_DZIP3"/>
</dbReference>
<keyword evidence="1" id="KW-0677">Repeat</keyword>
<dbReference type="SUPFAM" id="SSF50969">
    <property type="entry name" value="YVTN repeat-like/Quinoprotein amine dehydrogenase"/>
    <property type="match status" value="1"/>
</dbReference>
<name>A0ABD3XWA7_SINWO</name>
<dbReference type="InterPro" id="IPR027417">
    <property type="entry name" value="P-loop_NTPase"/>
</dbReference>
<accession>A0ABD3XWA7</accession>
<evidence type="ECO:0000313" key="6">
    <source>
        <dbReference type="Proteomes" id="UP001634394"/>
    </source>
</evidence>
<dbReference type="InterPro" id="IPR036388">
    <property type="entry name" value="WH-like_DNA-bd_sf"/>
</dbReference>
<proteinExistence type="predicted"/>
<evidence type="ECO:0000313" key="5">
    <source>
        <dbReference type="EMBL" id="KAL3889283.1"/>
    </source>
</evidence>